<evidence type="ECO:0000256" key="4">
    <source>
        <dbReference type="ARBA" id="ARBA00023237"/>
    </source>
</evidence>
<accession>A0ABT2VLY2</accession>
<evidence type="ECO:0000313" key="7">
    <source>
        <dbReference type="EMBL" id="MCU7554330.1"/>
    </source>
</evidence>
<proteinExistence type="inferred from homology"/>
<keyword evidence="3 6" id="KW-0564">Palmitate</keyword>
<evidence type="ECO:0000256" key="1">
    <source>
        <dbReference type="ARBA" id="ARBA00022729"/>
    </source>
</evidence>
<comment type="caution">
    <text evidence="7">The sequence shown here is derived from an EMBL/GenBank/DDBJ whole genome shotgun (WGS) entry which is preliminary data.</text>
</comment>
<sequence length="171" mass="19097">MLKFGLTALLSLMIAGCGFQLRGGQTLPPDINQVAVDAVRVHSPLARTLLARLDVYDIQRLRASKVTNADHTVLVRILPESLERRLLSVYPSGQVAEYELIYGVKYVVQFPGAEAVTASFEVLRDYQDDPDQVLAKSRELDLVLKEMREEAADRIIRRLASQAPHRATVVE</sequence>
<dbReference type="HAMAP" id="MF_01186">
    <property type="entry name" value="LPS_assembly_LptE"/>
    <property type="match status" value="1"/>
</dbReference>
<evidence type="ECO:0000256" key="6">
    <source>
        <dbReference type="HAMAP-Rule" id="MF_01186"/>
    </source>
</evidence>
<keyword evidence="5 6" id="KW-0449">Lipoprotein</keyword>
<organism evidence="7 8">
    <name type="scientific">Alteromonas salexigens</name>
    <dbReference type="NCBI Taxonomy" id="2982530"/>
    <lineage>
        <taxon>Bacteria</taxon>
        <taxon>Pseudomonadati</taxon>
        <taxon>Pseudomonadota</taxon>
        <taxon>Gammaproteobacteria</taxon>
        <taxon>Alteromonadales</taxon>
        <taxon>Alteromonadaceae</taxon>
        <taxon>Alteromonas/Salinimonas group</taxon>
        <taxon>Alteromonas</taxon>
    </lineage>
</organism>
<dbReference type="Proteomes" id="UP001209257">
    <property type="component" value="Unassembled WGS sequence"/>
</dbReference>
<keyword evidence="1 6" id="KW-0732">Signal</keyword>
<dbReference type="EMBL" id="JAOTJC010000006">
    <property type="protein sequence ID" value="MCU7554330.1"/>
    <property type="molecule type" value="Genomic_DNA"/>
</dbReference>
<reference evidence="8" key="1">
    <citation type="submission" date="2023-07" db="EMBL/GenBank/DDBJ databases">
        <title>Study on multiphase classification of strain Alteromonas salexigens isolated from the Yellow Sea.</title>
        <authorList>
            <person name="Sun L."/>
        </authorList>
    </citation>
    <scope>NUCLEOTIDE SEQUENCE [LARGE SCALE GENOMIC DNA]</scope>
    <source>
        <strain evidence="8">ASW11-19</strain>
    </source>
</reference>
<keyword evidence="2 6" id="KW-0472">Membrane</keyword>
<evidence type="ECO:0000256" key="5">
    <source>
        <dbReference type="ARBA" id="ARBA00023288"/>
    </source>
</evidence>
<evidence type="ECO:0000313" key="8">
    <source>
        <dbReference type="Proteomes" id="UP001209257"/>
    </source>
</evidence>
<comment type="subcellular location">
    <subcellularLocation>
        <location evidence="6">Cell outer membrane</location>
        <topology evidence="6">Lipid-anchor</topology>
    </subcellularLocation>
</comment>
<comment type="similarity">
    <text evidence="6">Belongs to the LptE lipoprotein family.</text>
</comment>
<protein>
    <recommendedName>
        <fullName evidence="6">LPS-assembly lipoprotein LptE</fullName>
    </recommendedName>
</protein>
<dbReference type="InterPro" id="IPR007485">
    <property type="entry name" value="LPS_assembly_LptE"/>
</dbReference>
<comment type="subunit">
    <text evidence="6">Component of the lipopolysaccharide transport and assembly complex. Interacts with LptD.</text>
</comment>
<dbReference type="Pfam" id="PF04390">
    <property type="entry name" value="LptE"/>
    <property type="match status" value="1"/>
</dbReference>
<keyword evidence="8" id="KW-1185">Reference proteome</keyword>
<name>A0ABT2VLY2_9ALTE</name>
<evidence type="ECO:0000256" key="2">
    <source>
        <dbReference type="ARBA" id="ARBA00023136"/>
    </source>
</evidence>
<dbReference type="PANTHER" id="PTHR38098">
    <property type="entry name" value="LPS-ASSEMBLY LIPOPROTEIN LPTE"/>
    <property type="match status" value="1"/>
</dbReference>
<dbReference type="Gene3D" id="3.30.160.150">
    <property type="entry name" value="Lipoprotein like domain"/>
    <property type="match status" value="1"/>
</dbReference>
<comment type="function">
    <text evidence="6">Together with LptD, is involved in the assembly of lipopolysaccharide (LPS) at the surface of the outer membrane. Required for the proper assembly of LptD. Binds LPS and may serve as the LPS recognition site at the outer membrane.</text>
</comment>
<dbReference type="PROSITE" id="PS51257">
    <property type="entry name" value="PROKAR_LIPOPROTEIN"/>
    <property type="match status" value="1"/>
</dbReference>
<dbReference type="PANTHER" id="PTHR38098:SF1">
    <property type="entry name" value="LPS-ASSEMBLY LIPOPROTEIN LPTE"/>
    <property type="match status" value="1"/>
</dbReference>
<keyword evidence="4 6" id="KW-0998">Cell outer membrane</keyword>
<dbReference type="RefSeq" id="WP_262993007.1">
    <property type="nucleotide sequence ID" value="NZ_JAOTJC010000006.1"/>
</dbReference>
<evidence type="ECO:0000256" key="3">
    <source>
        <dbReference type="ARBA" id="ARBA00023139"/>
    </source>
</evidence>
<gene>
    <name evidence="6 7" type="primary">lptE</name>
    <name evidence="7" type="ORF">OCL06_06945</name>
</gene>